<accession>A0A5B7H2S4</accession>
<dbReference type="EMBL" id="VSRR010021829">
    <property type="protein sequence ID" value="MPC64249.1"/>
    <property type="molecule type" value="Genomic_DNA"/>
</dbReference>
<organism evidence="1 2">
    <name type="scientific">Portunus trituberculatus</name>
    <name type="common">Swimming crab</name>
    <name type="synonym">Neptunus trituberculatus</name>
    <dbReference type="NCBI Taxonomy" id="210409"/>
    <lineage>
        <taxon>Eukaryota</taxon>
        <taxon>Metazoa</taxon>
        <taxon>Ecdysozoa</taxon>
        <taxon>Arthropoda</taxon>
        <taxon>Crustacea</taxon>
        <taxon>Multicrustacea</taxon>
        <taxon>Malacostraca</taxon>
        <taxon>Eumalacostraca</taxon>
        <taxon>Eucarida</taxon>
        <taxon>Decapoda</taxon>
        <taxon>Pleocyemata</taxon>
        <taxon>Brachyura</taxon>
        <taxon>Eubrachyura</taxon>
        <taxon>Portunoidea</taxon>
        <taxon>Portunidae</taxon>
        <taxon>Portuninae</taxon>
        <taxon>Portunus</taxon>
    </lineage>
</organism>
<gene>
    <name evidence="1" type="ORF">E2C01_058361</name>
</gene>
<dbReference type="AlphaFoldDB" id="A0A5B7H2S4"/>
<proteinExistence type="predicted"/>
<reference evidence="1 2" key="1">
    <citation type="submission" date="2019-05" db="EMBL/GenBank/DDBJ databases">
        <title>Another draft genome of Portunus trituberculatus and its Hox gene families provides insights of decapod evolution.</title>
        <authorList>
            <person name="Jeong J.-H."/>
            <person name="Song I."/>
            <person name="Kim S."/>
            <person name="Choi T."/>
            <person name="Kim D."/>
            <person name="Ryu S."/>
            <person name="Kim W."/>
        </authorList>
    </citation>
    <scope>NUCLEOTIDE SEQUENCE [LARGE SCALE GENOMIC DNA]</scope>
    <source>
        <tissue evidence="1">Muscle</tissue>
    </source>
</reference>
<evidence type="ECO:0000313" key="1">
    <source>
        <dbReference type="EMBL" id="MPC64249.1"/>
    </source>
</evidence>
<keyword evidence="2" id="KW-1185">Reference proteome</keyword>
<comment type="caution">
    <text evidence="1">The sequence shown here is derived from an EMBL/GenBank/DDBJ whole genome shotgun (WGS) entry which is preliminary data.</text>
</comment>
<sequence>MLSAPSCPRSLLRVPTSG</sequence>
<name>A0A5B7H2S4_PORTR</name>
<dbReference type="Proteomes" id="UP000324222">
    <property type="component" value="Unassembled WGS sequence"/>
</dbReference>
<evidence type="ECO:0000313" key="2">
    <source>
        <dbReference type="Proteomes" id="UP000324222"/>
    </source>
</evidence>
<protein>
    <submittedName>
        <fullName evidence="1">Uncharacterized protein</fullName>
    </submittedName>
</protein>